<evidence type="ECO:0000313" key="7">
    <source>
        <dbReference type="Proteomes" id="UP000249061"/>
    </source>
</evidence>
<dbReference type="Pfam" id="PF09685">
    <property type="entry name" value="MamF_MmsF"/>
    <property type="match status" value="1"/>
</dbReference>
<accession>A0A2W5TX52</accession>
<evidence type="ECO:0000313" key="6">
    <source>
        <dbReference type="EMBL" id="PZR18737.1"/>
    </source>
</evidence>
<feature type="transmembrane region" description="Helical" evidence="5">
    <location>
        <begin position="27"/>
        <end position="50"/>
    </location>
</feature>
<reference evidence="6 7" key="1">
    <citation type="submission" date="2017-08" db="EMBL/GenBank/DDBJ databases">
        <title>Infants hospitalized years apart are colonized by the same room-sourced microbial strains.</title>
        <authorList>
            <person name="Brooks B."/>
            <person name="Olm M.R."/>
            <person name="Firek B.A."/>
            <person name="Baker R."/>
            <person name="Thomas B.C."/>
            <person name="Morowitz M.J."/>
            <person name="Banfield J.F."/>
        </authorList>
    </citation>
    <scope>NUCLEOTIDE SEQUENCE [LARGE SCALE GENOMIC DNA]</scope>
    <source>
        <strain evidence="6">S2_003_000_R2_14</strain>
    </source>
</reference>
<dbReference type="EMBL" id="QFQP01000001">
    <property type="protein sequence ID" value="PZR18737.1"/>
    <property type="molecule type" value="Genomic_DNA"/>
</dbReference>
<keyword evidence="3 5" id="KW-1133">Transmembrane helix</keyword>
<dbReference type="Proteomes" id="UP000249061">
    <property type="component" value="Unassembled WGS sequence"/>
</dbReference>
<evidence type="ECO:0000256" key="2">
    <source>
        <dbReference type="ARBA" id="ARBA00022692"/>
    </source>
</evidence>
<comment type="caution">
    <text evidence="6">The sequence shown here is derived from an EMBL/GenBank/DDBJ whole genome shotgun (WGS) entry which is preliminary data.</text>
</comment>
<dbReference type="AlphaFoldDB" id="A0A2W5TX52"/>
<keyword evidence="2 5" id="KW-0812">Transmembrane</keyword>
<evidence type="ECO:0000256" key="1">
    <source>
        <dbReference type="ARBA" id="ARBA00004141"/>
    </source>
</evidence>
<dbReference type="InterPro" id="IPR019109">
    <property type="entry name" value="MamF_MmsF"/>
</dbReference>
<gene>
    <name evidence="6" type="ORF">DI536_02335</name>
</gene>
<evidence type="ECO:0000256" key="4">
    <source>
        <dbReference type="ARBA" id="ARBA00023136"/>
    </source>
</evidence>
<feature type="transmembrane region" description="Helical" evidence="5">
    <location>
        <begin position="62"/>
        <end position="86"/>
    </location>
</feature>
<evidence type="ECO:0000256" key="5">
    <source>
        <dbReference type="SAM" id="Phobius"/>
    </source>
</evidence>
<protein>
    <submittedName>
        <fullName evidence="6">DUF4870 domain-containing protein</fullName>
    </submittedName>
</protein>
<keyword evidence="4 5" id="KW-0472">Membrane</keyword>
<evidence type="ECO:0000256" key="3">
    <source>
        <dbReference type="ARBA" id="ARBA00022989"/>
    </source>
</evidence>
<sequence length="127" mass="13881">METVAVTPVADTDVKPVNPLPTEEERIWALGTHLGSVFVSIFVPIVVLVVKGRESHWVRRHAIEALNFQIGMLVLTLVSVALAFFAVGVCGLVAIAFGMPILAIVAGVKAWQGEFFRYPLTLRLIKE</sequence>
<comment type="subcellular location">
    <subcellularLocation>
        <location evidence="1">Membrane</location>
        <topology evidence="1">Multi-pass membrane protein</topology>
    </subcellularLocation>
</comment>
<organism evidence="6 7">
    <name type="scientific">Archangium gephyra</name>
    <dbReference type="NCBI Taxonomy" id="48"/>
    <lineage>
        <taxon>Bacteria</taxon>
        <taxon>Pseudomonadati</taxon>
        <taxon>Myxococcota</taxon>
        <taxon>Myxococcia</taxon>
        <taxon>Myxococcales</taxon>
        <taxon>Cystobacterineae</taxon>
        <taxon>Archangiaceae</taxon>
        <taxon>Archangium</taxon>
    </lineage>
</organism>
<proteinExistence type="predicted"/>
<name>A0A2W5TX52_9BACT</name>
<feature type="transmembrane region" description="Helical" evidence="5">
    <location>
        <begin position="92"/>
        <end position="111"/>
    </location>
</feature>